<dbReference type="GO" id="GO:0022857">
    <property type="term" value="F:transmembrane transporter activity"/>
    <property type="evidence" value="ECO:0007669"/>
    <property type="project" value="InterPro"/>
</dbReference>
<comment type="caution">
    <text evidence="2">The sequence shown here is derived from an EMBL/GenBank/DDBJ whole genome shotgun (WGS) entry which is preliminary data.</text>
</comment>
<sequence>MRLGVDTTWLERDNDGYDAFTETYGLEFGETFPMEIGLVYDAVKNDEVDIVLAYSTDPRISEYNLITLEDDQQFFPPYDASTVIKQEVLDNNPEVDDALSVLVGKITEETMRELNARVDINNEDPQDVAVDYLQNEGLLE</sequence>
<organism evidence="2 3">
    <name type="scientific">Gracilibacillus boraciitolerans JCM 21714</name>
    <dbReference type="NCBI Taxonomy" id="1298598"/>
    <lineage>
        <taxon>Bacteria</taxon>
        <taxon>Bacillati</taxon>
        <taxon>Bacillota</taxon>
        <taxon>Bacilli</taxon>
        <taxon>Bacillales</taxon>
        <taxon>Bacillaceae</taxon>
        <taxon>Gracilibacillus</taxon>
    </lineage>
</organism>
<keyword evidence="3" id="KW-1185">Reference proteome</keyword>
<name>W4VQ28_9BACI</name>
<reference evidence="2 3" key="1">
    <citation type="journal article" date="2014" name="Genome Announc.">
        <title>Draft Genome Sequence of the Boron-Tolerant and Moderately Halotolerant Bacterium Gracilibacillus boraciitolerans JCM 21714T.</title>
        <authorList>
            <person name="Ahmed I."/>
            <person name="Oshima K."/>
            <person name="Suda W."/>
            <person name="Kitamura K."/>
            <person name="Iida T."/>
            <person name="Ohmori Y."/>
            <person name="Fujiwara T."/>
            <person name="Hattori M."/>
            <person name="Ohkuma M."/>
        </authorList>
    </citation>
    <scope>NUCLEOTIDE SEQUENCE [LARGE SCALE GENOMIC DNA]</scope>
    <source>
        <strain evidence="2 3">JCM 21714</strain>
    </source>
</reference>
<dbReference type="SUPFAM" id="SSF53850">
    <property type="entry name" value="Periplasmic binding protein-like II"/>
    <property type="match status" value="1"/>
</dbReference>
<dbReference type="GO" id="GO:0043190">
    <property type="term" value="C:ATP-binding cassette (ABC) transporter complex"/>
    <property type="evidence" value="ECO:0007669"/>
    <property type="project" value="InterPro"/>
</dbReference>
<dbReference type="Pfam" id="PF04069">
    <property type="entry name" value="OpuAC"/>
    <property type="match status" value="1"/>
</dbReference>
<evidence type="ECO:0000259" key="1">
    <source>
        <dbReference type="Pfam" id="PF04069"/>
    </source>
</evidence>
<evidence type="ECO:0000313" key="2">
    <source>
        <dbReference type="EMBL" id="GAE94928.1"/>
    </source>
</evidence>
<dbReference type="AlphaFoldDB" id="W4VQ28"/>
<dbReference type="eggNOG" id="COG1732">
    <property type="taxonomic scope" value="Bacteria"/>
</dbReference>
<dbReference type="InterPro" id="IPR007210">
    <property type="entry name" value="ABC_Gly_betaine_transp_sub-bd"/>
</dbReference>
<dbReference type="Proteomes" id="UP000019102">
    <property type="component" value="Unassembled WGS sequence"/>
</dbReference>
<evidence type="ECO:0000313" key="3">
    <source>
        <dbReference type="Proteomes" id="UP000019102"/>
    </source>
</evidence>
<feature type="domain" description="ABC-type glycine betaine transport system substrate-binding" evidence="1">
    <location>
        <begin position="4"/>
        <end position="135"/>
    </location>
</feature>
<gene>
    <name evidence="2" type="ORF">JCM21714_4128</name>
</gene>
<dbReference type="EMBL" id="BAVS01000034">
    <property type="protein sequence ID" value="GAE94928.1"/>
    <property type="molecule type" value="Genomic_DNA"/>
</dbReference>
<dbReference type="STRING" id="1298598.JCM21714_4128"/>
<dbReference type="Gene3D" id="3.40.190.10">
    <property type="entry name" value="Periplasmic binding protein-like II"/>
    <property type="match status" value="1"/>
</dbReference>
<accession>W4VQ28</accession>
<protein>
    <submittedName>
        <fullName evidence="2">Osmotically activated L-carnitine/choline ABC transporter</fullName>
    </submittedName>
</protein>
<proteinExistence type="predicted"/>